<comment type="caution">
    <text evidence="1">The sequence shown here is derived from an EMBL/GenBank/DDBJ whole genome shotgun (WGS) entry which is preliminary data.</text>
</comment>
<accession>A0A9W6UBP8</accession>
<dbReference type="EMBL" id="BSXT01000568">
    <property type="protein sequence ID" value="GMF30150.1"/>
    <property type="molecule type" value="Genomic_DNA"/>
</dbReference>
<evidence type="ECO:0000313" key="2">
    <source>
        <dbReference type="Proteomes" id="UP001165121"/>
    </source>
</evidence>
<keyword evidence="2" id="KW-1185">Reference proteome</keyword>
<evidence type="ECO:0000313" key="1">
    <source>
        <dbReference type="EMBL" id="GMF30150.1"/>
    </source>
</evidence>
<dbReference type="AlphaFoldDB" id="A0A9W6UBP8"/>
<dbReference type="Proteomes" id="UP001165121">
    <property type="component" value="Unassembled WGS sequence"/>
</dbReference>
<dbReference type="InterPro" id="IPR023214">
    <property type="entry name" value="HAD_sf"/>
</dbReference>
<dbReference type="InterPro" id="IPR010033">
    <property type="entry name" value="HAD_SF_ppase_IIIC"/>
</dbReference>
<proteinExistence type="predicted"/>
<dbReference type="OrthoDB" id="5334845at2759"/>
<gene>
    <name evidence="1" type="ORF">Pfra01_000660200</name>
</gene>
<name>A0A9W6UBP8_9STRA</name>
<reference evidence="1" key="1">
    <citation type="submission" date="2023-04" db="EMBL/GenBank/DDBJ databases">
        <title>Phytophthora fragariaefolia NBRC 109709.</title>
        <authorList>
            <person name="Ichikawa N."/>
            <person name="Sato H."/>
            <person name="Tonouchi N."/>
        </authorList>
    </citation>
    <scope>NUCLEOTIDE SEQUENCE</scope>
    <source>
        <strain evidence="1">NBRC 109709</strain>
    </source>
</reference>
<protein>
    <submittedName>
        <fullName evidence="1">Unnamed protein product</fullName>
    </submittedName>
</protein>
<dbReference type="NCBIfam" id="TIGR01681">
    <property type="entry name" value="HAD-SF-IIIC"/>
    <property type="match status" value="1"/>
</dbReference>
<sequence>MRYGSLTAFDEWSADVLHPAHPVDLVLLLVRLCDLEAVHPEMRTAKNSEGKAVASDALDSDVIDDSIKRFINDLERYDAKAVKSTAPPLVVLLCPSPPSSAAMYDVMESGVRSSIKAIQSVSVQPSERLMDLFQQQYATSFYDAVSDKRQHSPYTQAMLNVLSLSLCRQICRLFLTTSSRKKVIVVDCDNTLWGGAVAEAGASNIDLAPRFLALQRFVVKQQERGMLLALCSKNIHKDVVQAFKIRRNEMVLDIDKHIVAAKINWQDKSENIAQLAKELALDSVSTKEDSQRTQLYLQNRQREQLRESTSTHKAFLSALGVKIKFEELDREQELRARSSSFTRALQLHHRTNQFNTATTFAKRMEEQDLLHYIATPGHTVVCAHVTDRFGHYGLVSVALCHRASNSALRVDSFLLSCRALNRGVEHAMMRRLGVIAAKTNAEMLEFVWEPTERNQPAHTFLSALSDTVFVIGKERQPNEKAKQYSGAWVITAEKTTQVSFLKAENRSRRNSGYVGGLPRRILLGKWLQHAALSAFRWIFSFISLPRWMTHLLPPFLFRGLVGVVPTGSLRVVFRDRGSLNQFLVPSLRSTVSQQNFVAIGASNIDSNDDDKFRRKARHQTKLTLVNHLHEEVPRVIWSANRPHTDGNEGATEFMNRQISDEGAVVQIQLVCESPQCSAIIQRDGRCAFGRCRTCCYRIQRLIARSLHHANAEARQSAVTSLQIEFALNTAQAAITEARTQLCKAHQNKRRRGEIFNRKNVVDTQ</sequence>
<dbReference type="Gene3D" id="3.40.50.1000">
    <property type="entry name" value="HAD superfamily/HAD-like"/>
    <property type="match status" value="1"/>
</dbReference>
<organism evidence="1 2">
    <name type="scientific">Phytophthora fragariaefolia</name>
    <dbReference type="NCBI Taxonomy" id="1490495"/>
    <lineage>
        <taxon>Eukaryota</taxon>
        <taxon>Sar</taxon>
        <taxon>Stramenopiles</taxon>
        <taxon>Oomycota</taxon>
        <taxon>Peronosporomycetes</taxon>
        <taxon>Peronosporales</taxon>
        <taxon>Peronosporaceae</taxon>
        <taxon>Phytophthora</taxon>
    </lineage>
</organism>